<evidence type="ECO:0000256" key="1">
    <source>
        <dbReference type="SAM" id="MobiDB-lite"/>
    </source>
</evidence>
<proteinExistence type="predicted"/>
<feature type="chain" id="PRO_5017077126" evidence="2">
    <location>
        <begin position="22"/>
        <end position="118"/>
    </location>
</feature>
<dbReference type="EMBL" id="UGJB01000004">
    <property type="protein sequence ID" value="STQ09984.1"/>
    <property type="molecule type" value="Genomic_DNA"/>
</dbReference>
<accession>A0A377LUV9</accession>
<feature type="signal peptide" evidence="2">
    <location>
        <begin position="1"/>
        <end position="21"/>
    </location>
</feature>
<organism evidence="4 5">
    <name type="scientific">Enterobacter cloacae</name>
    <dbReference type="NCBI Taxonomy" id="550"/>
    <lineage>
        <taxon>Bacteria</taxon>
        <taxon>Pseudomonadati</taxon>
        <taxon>Pseudomonadota</taxon>
        <taxon>Gammaproteobacteria</taxon>
        <taxon>Enterobacterales</taxon>
        <taxon>Enterobacteriaceae</taxon>
        <taxon>Enterobacter</taxon>
        <taxon>Enterobacter cloacae complex</taxon>
    </lineage>
</organism>
<evidence type="ECO:0000259" key="3">
    <source>
        <dbReference type="Pfam" id="PF17970"/>
    </source>
</evidence>
<evidence type="ECO:0000313" key="5">
    <source>
        <dbReference type="Proteomes" id="UP000255106"/>
    </source>
</evidence>
<dbReference type="Proteomes" id="UP000255106">
    <property type="component" value="Unassembled WGS sequence"/>
</dbReference>
<feature type="compositionally biased region" description="Low complexity" evidence="1">
    <location>
        <begin position="30"/>
        <end position="43"/>
    </location>
</feature>
<sequence length="118" mass="12420">MKPFRLAALSLALLTTFTLVGCDNSDDKPQAAAPAASTATTPKAAEKPDADKLAKLAAQSQGKALTLLDASEVQLDGAATLVLTFSVPLNPDQDFSKTVHVVDKKSARLTGRGNWRRT</sequence>
<evidence type="ECO:0000313" key="4">
    <source>
        <dbReference type="EMBL" id="STQ09984.1"/>
    </source>
</evidence>
<dbReference type="Pfam" id="PF17970">
    <property type="entry name" value="bMG1"/>
    <property type="match status" value="1"/>
</dbReference>
<keyword evidence="2" id="KW-0732">Signal</keyword>
<reference evidence="4 5" key="1">
    <citation type="submission" date="2018-06" db="EMBL/GenBank/DDBJ databases">
        <authorList>
            <consortium name="Pathogen Informatics"/>
            <person name="Doyle S."/>
        </authorList>
    </citation>
    <scope>NUCLEOTIDE SEQUENCE [LARGE SCALE GENOMIC DNA]</scope>
    <source>
        <strain evidence="4 5">NCTC10005</strain>
    </source>
</reference>
<dbReference type="AlphaFoldDB" id="A0A377LUV9"/>
<name>A0A377LUV9_ENTCL</name>
<dbReference type="InterPro" id="IPR040639">
    <property type="entry name" value="A2MG_MG1"/>
</dbReference>
<feature type="region of interest" description="Disordered" evidence="1">
    <location>
        <begin position="28"/>
        <end position="51"/>
    </location>
</feature>
<dbReference type="PROSITE" id="PS51257">
    <property type="entry name" value="PROKAR_LIPOPROTEIN"/>
    <property type="match status" value="1"/>
</dbReference>
<gene>
    <name evidence="4" type="primary">yfhM_1</name>
    <name evidence="4" type="ORF">NCTC10005_02718</name>
</gene>
<protein>
    <submittedName>
        <fullName evidence="4">Protein YfhM</fullName>
    </submittedName>
</protein>
<feature type="domain" description="Alpha-2-macroglobulin MG1" evidence="3">
    <location>
        <begin position="57"/>
        <end position="111"/>
    </location>
</feature>
<evidence type="ECO:0000256" key="2">
    <source>
        <dbReference type="SAM" id="SignalP"/>
    </source>
</evidence>